<gene>
    <name evidence="2" type="ORF">SAMN04487928_14512</name>
</gene>
<evidence type="ECO:0000313" key="2">
    <source>
        <dbReference type="EMBL" id="SFQ43048.1"/>
    </source>
</evidence>
<name>A0A1I5YFR0_9FIRM</name>
<sequence length="153" mass="16227">MKKFLAILLSMVMVMSLAACGSGSAAEYYSGEVDWVEAGYEGDCIITNHVGLVLNGDGTYTLEDAFLVNQVSGAIVFYTKTFYTGKYTAEKADADGIKTVSLQAPTSAVQNLNGVVATSAEDADILPSFQPDFSSIQVDTNSHAVVSTIPQHQ</sequence>
<dbReference type="PROSITE" id="PS51257">
    <property type="entry name" value="PROKAR_LIPOPROTEIN"/>
    <property type="match status" value="1"/>
</dbReference>
<dbReference type="OrthoDB" id="2041563at2"/>
<dbReference type="EMBL" id="FOXO01000045">
    <property type="protein sequence ID" value="SFQ43048.1"/>
    <property type="molecule type" value="Genomic_DNA"/>
</dbReference>
<keyword evidence="3" id="KW-1185">Reference proteome</keyword>
<evidence type="ECO:0008006" key="4">
    <source>
        <dbReference type="Google" id="ProtNLM"/>
    </source>
</evidence>
<organism evidence="2 3">
    <name type="scientific">Butyrivibrio proteoclasticus</name>
    <dbReference type="NCBI Taxonomy" id="43305"/>
    <lineage>
        <taxon>Bacteria</taxon>
        <taxon>Bacillati</taxon>
        <taxon>Bacillota</taxon>
        <taxon>Clostridia</taxon>
        <taxon>Lachnospirales</taxon>
        <taxon>Lachnospiraceae</taxon>
        <taxon>Butyrivibrio</taxon>
    </lineage>
</organism>
<evidence type="ECO:0000256" key="1">
    <source>
        <dbReference type="SAM" id="SignalP"/>
    </source>
</evidence>
<dbReference type="AlphaFoldDB" id="A0A1I5YFR0"/>
<feature type="signal peptide" evidence="1">
    <location>
        <begin position="1"/>
        <end position="25"/>
    </location>
</feature>
<proteinExistence type="predicted"/>
<evidence type="ECO:0000313" key="3">
    <source>
        <dbReference type="Proteomes" id="UP000182624"/>
    </source>
</evidence>
<feature type="chain" id="PRO_5010347691" description="Lipoprotein" evidence="1">
    <location>
        <begin position="26"/>
        <end position="153"/>
    </location>
</feature>
<accession>A0A1I5YFR0</accession>
<reference evidence="3" key="1">
    <citation type="submission" date="2016-10" db="EMBL/GenBank/DDBJ databases">
        <authorList>
            <person name="Varghese N."/>
            <person name="Submissions S."/>
        </authorList>
    </citation>
    <scope>NUCLEOTIDE SEQUENCE [LARGE SCALE GENOMIC DNA]</scope>
    <source>
        <strain evidence="3">P18</strain>
    </source>
</reference>
<dbReference type="RefSeq" id="WP_074891891.1">
    <property type="nucleotide sequence ID" value="NZ_FOXO01000045.1"/>
</dbReference>
<dbReference type="Proteomes" id="UP000182624">
    <property type="component" value="Unassembled WGS sequence"/>
</dbReference>
<protein>
    <recommendedName>
        <fullName evidence="4">Lipoprotein</fullName>
    </recommendedName>
</protein>
<keyword evidence="1" id="KW-0732">Signal</keyword>